<dbReference type="AlphaFoldDB" id="A0A9Q2LDB1"/>
<dbReference type="EMBL" id="CP114066">
    <property type="protein sequence ID" value="WAT22646.1"/>
    <property type="molecule type" value="Genomic_DNA"/>
</dbReference>
<reference evidence="1 3" key="1">
    <citation type="submission" date="2017-12" db="EMBL/GenBank/DDBJ databases">
        <title>Comparative Functional Genomics of Dry Heat Resistant strains isolated from the Viking Spacecraft.</title>
        <authorList>
            <person name="Seuylemezian A."/>
            <person name="Cooper K."/>
            <person name="Vaishampayan P."/>
        </authorList>
    </citation>
    <scope>NUCLEOTIDE SEQUENCE [LARGE SCALE GENOMIC DNA]</scope>
    <source>
        <strain evidence="1 3">V48-19</strain>
    </source>
</reference>
<evidence type="ECO:0000313" key="1">
    <source>
        <dbReference type="EMBL" id="PLS05962.1"/>
    </source>
</evidence>
<evidence type="ECO:0000313" key="4">
    <source>
        <dbReference type="Proteomes" id="UP001164713"/>
    </source>
</evidence>
<dbReference type="KEGG" id="bht:DIC78_03215"/>
<reference evidence="2" key="2">
    <citation type="submission" date="2022-12" db="EMBL/GenBank/DDBJ databases">
        <title>Genomic of Bacillus halotolerans.</title>
        <authorList>
            <person name="Xu G."/>
            <person name="Ding Y."/>
        </authorList>
    </citation>
    <scope>NUCLEOTIDE SEQUENCE</scope>
    <source>
        <strain evidence="2">B13</strain>
    </source>
</reference>
<name>A0A9Q2LDB1_9BACI</name>
<evidence type="ECO:0000313" key="3">
    <source>
        <dbReference type="Proteomes" id="UP000234803"/>
    </source>
</evidence>
<dbReference type="RefSeq" id="WP_024121058.1">
    <property type="nucleotide sequence ID" value="NZ_ASJT01000031.1"/>
</dbReference>
<gene>
    <name evidence="1" type="ORF">CUU63_12860</name>
    <name evidence="2" type="ORF">O0R52_06730</name>
</gene>
<organism evidence="1 3">
    <name type="scientific">Bacillus halotolerans</name>
    <dbReference type="NCBI Taxonomy" id="260554"/>
    <lineage>
        <taxon>Bacteria</taxon>
        <taxon>Bacillati</taxon>
        <taxon>Bacillota</taxon>
        <taxon>Bacilli</taxon>
        <taxon>Bacillales</taxon>
        <taxon>Bacillaceae</taxon>
        <taxon>Bacillus</taxon>
    </lineage>
</organism>
<dbReference type="Proteomes" id="UP001164713">
    <property type="component" value="Chromosome"/>
</dbReference>
<dbReference type="EMBL" id="PGUV01000011">
    <property type="protein sequence ID" value="PLS05962.1"/>
    <property type="molecule type" value="Genomic_DNA"/>
</dbReference>
<evidence type="ECO:0000313" key="2">
    <source>
        <dbReference type="EMBL" id="WAT22646.1"/>
    </source>
</evidence>
<sequence length="55" mass="5937">MCKLCKTKKVIVEHTGIGAVFHPCPNCRSGNDLTPVIQKLEQMLTAGKAGLNARD</sequence>
<evidence type="ECO:0008006" key="5">
    <source>
        <dbReference type="Google" id="ProtNLM"/>
    </source>
</evidence>
<keyword evidence="4" id="KW-1185">Reference proteome</keyword>
<dbReference type="GeneID" id="50133907"/>
<protein>
    <recommendedName>
        <fullName evidence="5">YkzK</fullName>
    </recommendedName>
</protein>
<accession>A0A9Q2LDB1</accession>
<dbReference type="Proteomes" id="UP000234803">
    <property type="component" value="Unassembled WGS sequence"/>
</dbReference>
<proteinExistence type="predicted"/>